<dbReference type="Pfam" id="PF04115">
    <property type="entry name" value="Ureidogly_lyase"/>
    <property type="match status" value="1"/>
</dbReference>
<comment type="subunit">
    <text evidence="1">Homodimer.</text>
</comment>
<keyword evidence="3" id="KW-0456">Lyase</keyword>
<dbReference type="AlphaFoldDB" id="A0A382XZC0"/>
<dbReference type="EMBL" id="UINC01171642">
    <property type="protein sequence ID" value="SVD76313.1"/>
    <property type="molecule type" value="Genomic_DNA"/>
</dbReference>
<keyword evidence="2" id="KW-0659">Purine metabolism</keyword>
<gene>
    <name evidence="5" type="ORF">METZ01_LOCUS429167</name>
</gene>
<comment type="catalytic activity">
    <reaction evidence="4">
        <text>(S)-ureidoglycolate = urea + glyoxylate</text>
        <dbReference type="Rhea" id="RHEA:11304"/>
        <dbReference type="ChEBI" id="CHEBI:16199"/>
        <dbReference type="ChEBI" id="CHEBI:36655"/>
        <dbReference type="ChEBI" id="CHEBI:57296"/>
        <dbReference type="EC" id="4.3.2.3"/>
    </reaction>
</comment>
<evidence type="ECO:0008006" key="6">
    <source>
        <dbReference type="Google" id="ProtNLM"/>
    </source>
</evidence>
<organism evidence="5">
    <name type="scientific">marine metagenome</name>
    <dbReference type="NCBI Taxonomy" id="408172"/>
    <lineage>
        <taxon>unclassified sequences</taxon>
        <taxon>metagenomes</taxon>
        <taxon>ecological metagenomes</taxon>
    </lineage>
</organism>
<reference evidence="5" key="1">
    <citation type="submission" date="2018-05" db="EMBL/GenBank/DDBJ databases">
        <authorList>
            <person name="Lanie J.A."/>
            <person name="Ng W.-L."/>
            <person name="Kazmierczak K.M."/>
            <person name="Andrzejewski T.M."/>
            <person name="Davidsen T.M."/>
            <person name="Wayne K.J."/>
            <person name="Tettelin H."/>
            <person name="Glass J.I."/>
            <person name="Rusch D."/>
            <person name="Podicherti R."/>
            <person name="Tsui H.-C.T."/>
            <person name="Winkler M.E."/>
        </authorList>
    </citation>
    <scope>NUCLEOTIDE SEQUENCE</scope>
</reference>
<protein>
    <recommendedName>
        <fullName evidence="6">Ureidoglycolate hydrolase</fullName>
    </recommendedName>
</protein>
<dbReference type="GO" id="GO:0050385">
    <property type="term" value="F:ureidoglycolate lyase activity"/>
    <property type="evidence" value="ECO:0007669"/>
    <property type="project" value="UniProtKB-EC"/>
</dbReference>
<accession>A0A382XZC0</accession>
<sequence length="188" mass="21054">LEGFGTIVESFDAAQVDIVTWPRAGWRPIVDGTGNEGGVVEDVFEMQRVGGCLYAVNHAVERRYITGWYEDPAVAHDEREPESTDTLYTHEANYHPDGGQIFFPRDGEPFVALLAKPGDDIRPEDFVAFYFDGSFGVQIFPNVWHQPLFPQSDVMVFNNKQGRVHACVSVDFIGEFQTYLAVPLEPPA</sequence>
<dbReference type="SUPFAM" id="SSF51182">
    <property type="entry name" value="RmlC-like cupins"/>
    <property type="match status" value="1"/>
</dbReference>
<dbReference type="GO" id="GO:0004848">
    <property type="term" value="F:ureidoglycolate hydrolase activity"/>
    <property type="evidence" value="ECO:0007669"/>
    <property type="project" value="InterPro"/>
</dbReference>
<dbReference type="GO" id="GO:0006144">
    <property type="term" value="P:purine nucleobase metabolic process"/>
    <property type="evidence" value="ECO:0007669"/>
    <property type="project" value="UniProtKB-KW"/>
</dbReference>
<dbReference type="InterPro" id="IPR011051">
    <property type="entry name" value="RmlC_Cupin_sf"/>
</dbReference>
<dbReference type="InterPro" id="IPR007247">
    <property type="entry name" value="Ureidogly_lyase"/>
</dbReference>
<dbReference type="GO" id="GO:0000256">
    <property type="term" value="P:allantoin catabolic process"/>
    <property type="evidence" value="ECO:0007669"/>
    <property type="project" value="InterPro"/>
</dbReference>
<name>A0A382XZC0_9ZZZZ</name>
<evidence type="ECO:0000256" key="4">
    <source>
        <dbReference type="ARBA" id="ARBA00047684"/>
    </source>
</evidence>
<feature type="non-terminal residue" evidence="5">
    <location>
        <position position="1"/>
    </location>
</feature>
<evidence type="ECO:0000313" key="5">
    <source>
        <dbReference type="EMBL" id="SVD76313.1"/>
    </source>
</evidence>
<evidence type="ECO:0000256" key="1">
    <source>
        <dbReference type="ARBA" id="ARBA00011738"/>
    </source>
</evidence>
<proteinExistence type="predicted"/>
<dbReference type="InterPro" id="IPR024060">
    <property type="entry name" value="Ureidoglycolate_lyase_dom_sf"/>
</dbReference>
<evidence type="ECO:0000256" key="2">
    <source>
        <dbReference type="ARBA" id="ARBA00022631"/>
    </source>
</evidence>
<evidence type="ECO:0000256" key="3">
    <source>
        <dbReference type="ARBA" id="ARBA00023239"/>
    </source>
</evidence>
<dbReference type="Gene3D" id="2.60.120.480">
    <property type="entry name" value="Ureidoglycolate hydrolase"/>
    <property type="match status" value="1"/>
</dbReference>